<dbReference type="PRINTS" id="PR00095">
    <property type="entry name" value="ANTSNTHASEI"/>
</dbReference>
<dbReference type="PANTHER" id="PTHR11236:SF50">
    <property type="entry name" value="AMINODEOXYCHORISMATE SYNTHASE COMPONENT 1"/>
    <property type="match status" value="1"/>
</dbReference>
<accession>A0ABR4YKT3</accession>
<evidence type="ECO:0000259" key="1">
    <source>
        <dbReference type="Pfam" id="PF00425"/>
    </source>
</evidence>
<dbReference type="InterPro" id="IPR015890">
    <property type="entry name" value="Chorismate_C"/>
</dbReference>
<sequence length="328" mass="36426">MTCFFDAGRVRELMNRCGARRRPFLFAVNFEMTEGLFAENPLACSSVGFSVNGVGNREGMAGKSGSGAALLEARPMEFAEYARRFGTVRRGLLRGDSFLANLTVRTPVVSGLSLEEIFMRAEAPYLLYVPGRFVCFSPERFVRIAGGRIATNPMKGTINASVPDARQTILNDPKETAEHNTVVDLLRNDLSIHADRVHVERFRYIDRIATRRGDILQVSSEIAGRLPAGYEARMGDILFDMLPAGSVSGAPKSSTLRIIREAEGEPRGYYTGVFGYFDGQTLDSAVLIRFIEEEQGRMYFRSGGGITAYSDCRSEYEEVIEKVYLPFV</sequence>
<organism evidence="2 3">
    <name type="scientific">Alistipes inops</name>
    <dbReference type="NCBI Taxonomy" id="1501391"/>
    <lineage>
        <taxon>Bacteria</taxon>
        <taxon>Pseudomonadati</taxon>
        <taxon>Bacteroidota</taxon>
        <taxon>Bacteroidia</taxon>
        <taxon>Bacteroidales</taxon>
        <taxon>Rikenellaceae</taxon>
        <taxon>Alistipes</taxon>
    </lineage>
</organism>
<name>A0ABR4YKT3_9BACT</name>
<comment type="caution">
    <text evidence="2">The sequence shown here is derived from an EMBL/GenBank/DDBJ whole genome shotgun (WGS) entry which is preliminary data.</text>
</comment>
<feature type="domain" description="Chorismate-utilising enzyme C-terminal" evidence="1">
    <location>
        <begin position="79"/>
        <end position="322"/>
    </location>
</feature>
<dbReference type="Proteomes" id="UP000030889">
    <property type="component" value="Unassembled WGS sequence"/>
</dbReference>
<evidence type="ECO:0000313" key="2">
    <source>
        <dbReference type="EMBL" id="KHE42732.1"/>
    </source>
</evidence>
<gene>
    <name evidence="2" type="ORF">LG35_01565</name>
</gene>
<dbReference type="InterPro" id="IPR019999">
    <property type="entry name" value="Anth_synth_I-like"/>
</dbReference>
<evidence type="ECO:0000313" key="3">
    <source>
        <dbReference type="Proteomes" id="UP000030889"/>
    </source>
</evidence>
<dbReference type="Pfam" id="PF00425">
    <property type="entry name" value="Chorismate_bind"/>
    <property type="match status" value="1"/>
</dbReference>
<reference evidence="2 3" key="1">
    <citation type="submission" date="2014-09" db="EMBL/GenBank/DDBJ databases">
        <title>Alistipes sp. 627, sp. nov., a novel member of the family Rikenellaceae isolated from human faeces.</title>
        <authorList>
            <person name="Shkoporov A.N."/>
            <person name="Chaplin A.V."/>
            <person name="Motuzova O.V."/>
            <person name="Kafarskaia L.I."/>
            <person name="Khokhlova E.V."/>
            <person name="Efimov B.A."/>
        </authorList>
    </citation>
    <scope>NUCLEOTIDE SEQUENCE [LARGE SCALE GENOMIC DNA]</scope>
    <source>
        <strain evidence="2 3">627</strain>
    </source>
</reference>
<proteinExistence type="predicted"/>
<dbReference type="EMBL" id="JRGF01000002">
    <property type="protein sequence ID" value="KHE42732.1"/>
    <property type="molecule type" value="Genomic_DNA"/>
</dbReference>
<dbReference type="SUPFAM" id="SSF56322">
    <property type="entry name" value="ADC synthase"/>
    <property type="match status" value="1"/>
</dbReference>
<protein>
    <submittedName>
        <fullName evidence="2">Aminobenzoate synthetase</fullName>
    </submittedName>
</protein>
<dbReference type="PANTHER" id="PTHR11236">
    <property type="entry name" value="AMINOBENZOATE/ANTHRANILATE SYNTHASE"/>
    <property type="match status" value="1"/>
</dbReference>
<dbReference type="RefSeq" id="WP_035471624.1">
    <property type="nucleotide sequence ID" value="NZ_JRGF01000002.1"/>
</dbReference>
<dbReference type="InterPro" id="IPR005801">
    <property type="entry name" value="ADC_synthase"/>
</dbReference>
<keyword evidence="3" id="KW-1185">Reference proteome</keyword>
<dbReference type="NCBIfam" id="NF005486">
    <property type="entry name" value="PRK07093.1"/>
    <property type="match status" value="1"/>
</dbReference>
<dbReference type="Gene3D" id="3.60.120.10">
    <property type="entry name" value="Anthranilate synthase"/>
    <property type="match status" value="1"/>
</dbReference>